<dbReference type="InterPro" id="IPR007963">
    <property type="entry name" value="Peptidase_M61_catalytic"/>
</dbReference>
<gene>
    <name evidence="4" type="ORF">H9S92_14670</name>
</gene>
<dbReference type="InterPro" id="IPR040756">
    <property type="entry name" value="Peptidase_M61_N"/>
</dbReference>
<dbReference type="EMBL" id="JACSIT010000136">
    <property type="protein sequence ID" value="MBC6995415.1"/>
    <property type="molecule type" value="Genomic_DNA"/>
</dbReference>
<accession>A0A923PJW5</accession>
<dbReference type="Pfam" id="PF17899">
    <property type="entry name" value="Peptidase_M61_N"/>
    <property type="match status" value="1"/>
</dbReference>
<dbReference type="InterPro" id="IPR036034">
    <property type="entry name" value="PDZ_sf"/>
</dbReference>
<dbReference type="Gene3D" id="1.10.390.10">
    <property type="entry name" value="Neutral Protease Domain 2"/>
    <property type="match status" value="1"/>
</dbReference>
<evidence type="ECO:0000313" key="5">
    <source>
        <dbReference type="Proteomes" id="UP000650081"/>
    </source>
</evidence>
<feature type="domain" description="Peptidase M61 catalytic" evidence="2">
    <location>
        <begin position="296"/>
        <end position="414"/>
    </location>
</feature>
<feature type="domain" description="Peptidase M61 N-terminal" evidence="3">
    <location>
        <begin position="35"/>
        <end position="199"/>
    </location>
</feature>
<dbReference type="Gene3D" id="2.60.40.3650">
    <property type="match status" value="1"/>
</dbReference>
<organism evidence="4 5">
    <name type="scientific">Neolewinella lacunae</name>
    <dbReference type="NCBI Taxonomy" id="1517758"/>
    <lineage>
        <taxon>Bacteria</taxon>
        <taxon>Pseudomonadati</taxon>
        <taxon>Bacteroidota</taxon>
        <taxon>Saprospiria</taxon>
        <taxon>Saprospirales</taxon>
        <taxon>Lewinellaceae</taxon>
        <taxon>Neolewinella</taxon>
    </lineage>
</organism>
<evidence type="ECO:0000259" key="3">
    <source>
        <dbReference type="Pfam" id="PF17899"/>
    </source>
</evidence>
<dbReference type="SUPFAM" id="SSF55486">
    <property type="entry name" value="Metalloproteases ('zincins'), catalytic domain"/>
    <property type="match status" value="1"/>
</dbReference>
<dbReference type="InterPro" id="IPR024191">
    <property type="entry name" value="Peptidase_M61"/>
</dbReference>
<sequence length="622" mass="70149">MRHLLSFFLFAALLLAACPLRGQLNWVASHPATITYTLDLEKVQQHELRIRVDFPAVRPGVFTVRMPQASPGRYATHNFAKNVYDLRAYDANGQAIPISQQDLAEWAIANHGGAVRLEYTLFANGGDGTYSGIDDRKLHLNMPASFIYGEQLNDRPILLKIKDGQRPDWTVATQLVDLGQRRFAAPNYYYFFDSPTLVGTIMRDSFRVSNPDGKVQTIELAMMHEGTREAFDAYLAWTRDIVLTQQKVFGELPDFDYGRYTFLCSYNPWIGGDGMEHRNSTVCSASVGLEEYADRLIGTVSHEFFHCWNVERIRPASLEPFEFDHANQSGELWFAEGFTSYYDDLSLVRAGILAPEDYAEGLTGQLNYVLLRPGRQHRGPVEMSQQAPFVDAATANDPDNFENTFVSYYPYGATIALALDLELRRKGHTLDELMKLVWERYGKTEIPYHLRDLQLALGEIVQDQNWAQEWFARHIYGSALPDFPSLLAEYGLELKPVQQDSAGFLGLRLREEDGRMVVRSRINENSPLYATGLDQDSKILRLNGIEIISQAAWDTAVAGLKPGKTYALAFEQMGIEKTGNFVAAASPELVLRLAEKAGKKDLQRRREWWGGVKGEGSKGGKE</sequence>
<dbReference type="PIRSF" id="PIRSF016493">
    <property type="entry name" value="Glycyl_aminpptds"/>
    <property type="match status" value="1"/>
</dbReference>
<reference evidence="4" key="1">
    <citation type="submission" date="2020-08" db="EMBL/GenBank/DDBJ databases">
        <title>Lewinella bacteria from marine environments.</title>
        <authorList>
            <person name="Zhong Y."/>
        </authorList>
    </citation>
    <scope>NUCLEOTIDE SEQUENCE</scope>
    <source>
        <strain evidence="4">KCTC 42187</strain>
    </source>
</reference>
<comment type="caution">
    <text evidence="4">The sequence shown here is derived from an EMBL/GenBank/DDBJ whole genome shotgun (WGS) entry which is preliminary data.</text>
</comment>
<dbReference type="RefSeq" id="WP_187467454.1">
    <property type="nucleotide sequence ID" value="NZ_JACSIT010000136.1"/>
</dbReference>
<keyword evidence="1" id="KW-0732">Signal</keyword>
<dbReference type="Proteomes" id="UP000650081">
    <property type="component" value="Unassembled WGS sequence"/>
</dbReference>
<dbReference type="AlphaFoldDB" id="A0A923PJW5"/>
<dbReference type="Pfam" id="PF05299">
    <property type="entry name" value="Peptidase_M61"/>
    <property type="match status" value="1"/>
</dbReference>
<feature type="signal peptide" evidence="1">
    <location>
        <begin position="1"/>
        <end position="22"/>
    </location>
</feature>
<dbReference type="InterPro" id="IPR027268">
    <property type="entry name" value="Peptidase_M4/M1_CTD_sf"/>
</dbReference>
<dbReference type="Gene3D" id="2.30.42.10">
    <property type="match status" value="1"/>
</dbReference>
<name>A0A923PJW5_9BACT</name>
<protein>
    <submittedName>
        <fullName evidence="4">M61 family metallopeptidase</fullName>
    </submittedName>
</protein>
<proteinExistence type="predicted"/>
<feature type="chain" id="PRO_5036674067" evidence="1">
    <location>
        <begin position="23"/>
        <end position="622"/>
    </location>
</feature>
<keyword evidence="5" id="KW-1185">Reference proteome</keyword>
<dbReference type="SUPFAM" id="SSF50156">
    <property type="entry name" value="PDZ domain-like"/>
    <property type="match status" value="1"/>
</dbReference>
<evidence type="ECO:0000313" key="4">
    <source>
        <dbReference type="EMBL" id="MBC6995415.1"/>
    </source>
</evidence>
<evidence type="ECO:0000259" key="2">
    <source>
        <dbReference type="Pfam" id="PF05299"/>
    </source>
</evidence>
<evidence type="ECO:0000256" key="1">
    <source>
        <dbReference type="SAM" id="SignalP"/>
    </source>
</evidence>
<dbReference type="PROSITE" id="PS51257">
    <property type="entry name" value="PROKAR_LIPOPROTEIN"/>
    <property type="match status" value="1"/>
</dbReference>